<evidence type="ECO:0000259" key="5">
    <source>
        <dbReference type="PROSITE" id="PS50089"/>
    </source>
</evidence>
<gene>
    <name evidence="6" type="ORF">SteCoe_37235</name>
</gene>
<accession>A0A1R2ANG9</accession>
<dbReference type="GO" id="GO:0008270">
    <property type="term" value="F:zinc ion binding"/>
    <property type="evidence" value="ECO:0007669"/>
    <property type="project" value="UniProtKB-KW"/>
</dbReference>
<dbReference type="Proteomes" id="UP000187209">
    <property type="component" value="Unassembled WGS sequence"/>
</dbReference>
<dbReference type="InterPro" id="IPR051834">
    <property type="entry name" value="RING_finger_E3_ligase"/>
</dbReference>
<dbReference type="GO" id="GO:0061630">
    <property type="term" value="F:ubiquitin protein ligase activity"/>
    <property type="evidence" value="ECO:0007669"/>
    <property type="project" value="TreeGrafter"/>
</dbReference>
<evidence type="ECO:0000256" key="1">
    <source>
        <dbReference type="ARBA" id="ARBA00022723"/>
    </source>
</evidence>
<dbReference type="EMBL" id="MPUH01001835">
    <property type="protein sequence ID" value="OMJ66057.1"/>
    <property type="molecule type" value="Genomic_DNA"/>
</dbReference>
<protein>
    <recommendedName>
        <fullName evidence="5">RING-type domain-containing protein</fullName>
    </recommendedName>
</protein>
<dbReference type="PANTHER" id="PTHR45931">
    <property type="entry name" value="SI:CH211-59O9.10"/>
    <property type="match status" value="1"/>
</dbReference>
<evidence type="ECO:0000256" key="2">
    <source>
        <dbReference type="ARBA" id="ARBA00022771"/>
    </source>
</evidence>
<evidence type="ECO:0000313" key="7">
    <source>
        <dbReference type="Proteomes" id="UP000187209"/>
    </source>
</evidence>
<dbReference type="SUPFAM" id="SSF57850">
    <property type="entry name" value="RING/U-box"/>
    <property type="match status" value="1"/>
</dbReference>
<dbReference type="PROSITE" id="PS50089">
    <property type="entry name" value="ZF_RING_2"/>
    <property type="match status" value="1"/>
</dbReference>
<evidence type="ECO:0000256" key="3">
    <source>
        <dbReference type="ARBA" id="ARBA00022833"/>
    </source>
</evidence>
<reference evidence="6 7" key="1">
    <citation type="submission" date="2016-11" db="EMBL/GenBank/DDBJ databases">
        <title>The macronuclear genome of Stentor coeruleus: a giant cell with tiny introns.</title>
        <authorList>
            <person name="Slabodnick M."/>
            <person name="Ruby J.G."/>
            <person name="Reiff S.B."/>
            <person name="Swart E.C."/>
            <person name="Gosai S."/>
            <person name="Prabakaran S."/>
            <person name="Witkowska E."/>
            <person name="Larue G.E."/>
            <person name="Fisher S."/>
            <person name="Freeman R.M."/>
            <person name="Gunawardena J."/>
            <person name="Chu W."/>
            <person name="Stover N.A."/>
            <person name="Gregory B.D."/>
            <person name="Nowacki M."/>
            <person name="Derisi J."/>
            <person name="Roy S.W."/>
            <person name="Marshall W.F."/>
            <person name="Sood P."/>
        </authorList>
    </citation>
    <scope>NUCLEOTIDE SEQUENCE [LARGE SCALE GENOMIC DNA]</scope>
    <source>
        <strain evidence="6">WM001</strain>
    </source>
</reference>
<evidence type="ECO:0000256" key="4">
    <source>
        <dbReference type="PROSITE-ProRule" id="PRU00175"/>
    </source>
</evidence>
<feature type="domain" description="RING-type" evidence="5">
    <location>
        <begin position="21"/>
        <end position="64"/>
    </location>
</feature>
<dbReference type="GO" id="GO:0006511">
    <property type="term" value="P:ubiquitin-dependent protein catabolic process"/>
    <property type="evidence" value="ECO:0007669"/>
    <property type="project" value="TreeGrafter"/>
</dbReference>
<dbReference type="PANTHER" id="PTHR45931:SF3">
    <property type="entry name" value="RING ZINC FINGER-CONTAINING PROTEIN"/>
    <property type="match status" value="1"/>
</dbReference>
<dbReference type="Gene3D" id="3.30.40.10">
    <property type="entry name" value="Zinc/RING finger domain, C3HC4 (zinc finger)"/>
    <property type="match status" value="1"/>
</dbReference>
<organism evidence="6 7">
    <name type="scientific">Stentor coeruleus</name>
    <dbReference type="NCBI Taxonomy" id="5963"/>
    <lineage>
        <taxon>Eukaryota</taxon>
        <taxon>Sar</taxon>
        <taxon>Alveolata</taxon>
        <taxon>Ciliophora</taxon>
        <taxon>Postciliodesmatophora</taxon>
        <taxon>Heterotrichea</taxon>
        <taxon>Heterotrichida</taxon>
        <taxon>Stentoridae</taxon>
        <taxon>Stentor</taxon>
    </lineage>
</organism>
<keyword evidence="2 4" id="KW-0863">Zinc-finger</keyword>
<keyword evidence="7" id="KW-1185">Reference proteome</keyword>
<proteinExistence type="predicted"/>
<dbReference type="AlphaFoldDB" id="A0A1R2ANG9"/>
<comment type="caution">
    <text evidence="6">The sequence shown here is derived from an EMBL/GenBank/DDBJ whole genome shotgun (WGS) entry which is preliminary data.</text>
</comment>
<keyword evidence="3" id="KW-0862">Zinc</keyword>
<dbReference type="InterPro" id="IPR013083">
    <property type="entry name" value="Znf_RING/FYVE/PHD"/>
</dbReference>
<keyword evidence="1" id="KW-0479">Metal-binding</keyword>
<evidence type="ECO:0000313" key="6">
    <source>
        <dbReference type="EMBL" id="OMJ66057.1"/>
    </source>
</evidence>
<dbReference type="InterPro" id="IPR001841">
    <property type="entry name" value="Znf_RING"/>
</dbReference>
<dbReference type="Pfam" id="PF13639">
    <property type="entry name" value="zf-RING_2"/>
    <property type="match status" value="1"/>
</dbReference>
<dbReference type="OrthoDB" id="289886at2759"/>
<sequence length="72" mass="8364">MLALLENEDYDIQKHTGGITCTICTIEYLEGDKVTVMKCDSRHIFHNECIKKWLKINANCPICRAPYLLVEY</sequence>
<dbReference type="GO" id="GO:0005634">
    <property type="term" value="C:nucleus"/>
    <property type="evidence" value="ECO:0007669"/>
    <property type="project" value="TreeGrafter"/>
</dbReference>
<name>A0A1R2ANG9_9CILI</name>